<evidence type="ECO:0000256" key="2">
    <source>
        <dbReference type="ARBA" id="ARBA00007232"/>
    </source>
</evidence>
<dbReference type="OrthoDB" id="10249237at2759"/>
<proteinExistence type="inferred from homology"/>
<gene>
    <name evidence="9" type="ORF">PSYICH_LOCUS9845</name>
</gene>
<dbReference type="Pfam" id="PF18699">
    <property type="entry name" value="MRPL52"/>
    <property type="match status" value="1"/>
</dbReference>
<dbReference type="AlphaFoldDB" id="A0A9P0CTS0"/>
<evidence type="ECO:0000313" key="9">
    <source>
        <dbReference type="EMBL" id="CAH1109272.1"/>
    </source>
</evidence>
<comment type="subcellular location">
    <subcellularLocation>
        <location evidence="1">Mitochondrion</location>
    </subcellularLocation>
</comment>
<dbReference type="GO" id="GO:0003735">
    <property type="term" value="F:structural constituent of ribosome"/>
    <property type="evidence" value="ECO:0007669"/>
    <property type="project" value="InterPro"/>
</dbReference>
<reference evidence="9" key="1">
    <citation type="submission" date="2022-01" db="EMBL/GenBank/DDBJ databases">
        <authorList>
            <person name="King R."/>
        </authorList>
    </citation>
    <scope>NUCLEOTIDE SEQUENCE</scope>
</reference>
<dbReference type="PANTHER" id="PTHR34090:SF1">
    <property type="entry name" value="LARGE RIBOSOMAL SUBUNIT PROTEIN ML52"/>
    <property type="match status" value="1"/>
</dbReference>
<keyword evidence="5" id="KW-0496">Mitochondrion</keyword>
<protein>
    <recommendedName>
        <fullName evidence="7">Large ribosomal subunit protein mL52</fullName>
    </recommendedName>
    <alternativeName>
        <fullName evidence="8">39S ribosomal protein L52, mitochondrial</fullName>
    </alternativeName>
</protein>
<evidence type="ECO:0000256" key="3">
    <source>
        <dbReference type="ARBA" id="ARBA00022946"/>
    </source>
</evidence>
<evidence type="ECO:0000256" key="8">
    <source>
        <dbReference type="ARBA" id="ARBA00035425"/>
    </source>
</evidence>
<evidence type="ECO:0000256" key="7">
    <source>
        <dbReference type="ARBA" id="ARBA00035181"/>
    </source>
</evidence>
<evidence type="ECO:0000256" key="6">
    <source>
        <dbReference type="ARBA" id="ARBA00023274"/>
    </source>
</evidence>
<keyword evidence="4" id="KW-0689">Ribosomal protein</keyword>
<accession>A0A9P0CTS0</accession>
<dbReference type="PANTHER" id="PTHR34090">
    <property type="entry name" value="39S RIBOSOMAL PROTEIN L52, MITOCHONDRIAL"/>
    <property type="match status" value="1"/>
</dbReference>
<dbReference type="GO" id="GO:0032543">
    <property type="term" value="P:mitochondrial translation"/>
    <property type="evidence" value="ECO:0007669"/>
    <property type="project" value="InterPro"/>
</dbReference>
<evidence type="ECO:0000256" key="4">
    <source>
        <dbReference type="ARBA" id="ARBA00022980"/>
    </source>
</evidence>
<comment type="similarity">
    <text evidence="2">Belongs to the mitochondrion-specific ribosomal protein mL52 family.</text>
</comment>
<evidence type="ECO:0000256" key="5">
    <source>
        <dbReference type="ARBA" id="ARBA00023128"/>
    </source>
</evidence>
<dbReference type="Proteomes" id="UP001153636">
    <property type="component" value="Chromosome 4"/>
</dbReference>
<evidence type="ECO:0000313" key="10">
    <source>
        <dbReference type="Proteomes" id="UP001153636"/>
    </source>
</evidence>
<dbReference type="InterPro" id="IPR034596">
    <property type="entry name" value="Ribosomal_mL52"/>
</dbReference>
<dbReference type="EMBL" id="OV651816">
    <property type="protein sequence ID" value="CAH1109272.1"/>
    <property type="molecule type" value="Genomic_DNA"/>
</dbReference>
<sequence length="126" mass="14430">MQSLRQSLRSGSFSHFRTFTTSNKLELIQKWRSERGLPLNPNANGLLTDGPDYTFSDGRLTPYGEGQKKRILKQQQIKENIIELSGEIDFAVDRHKQILEAEENKKKEILSKKLKPKGMALLKSKS</sequence>
<name>A0A9P0CTS0_9CUCU</name>
<keyword evidence="3" id="KW-0809">Transit peptide</keyword>
<organism evidence="9 10">
    <name type="scientific">Psylliodes chrysocephalus</name>
    <dbReference type="NCBI Taxonomy" id="3402493"/>
    <lineage>
        <taxon>Eukaryota</taxon>
        <taxon>Metazoa</taxon>
        <taxon>Ecdysozoa</taxon>
        <taxon>Arthropoda</taxon>
        <taxon>Hexapoda</taxon>
        <taxon>Insecta</taxon>
        <taxon>Pterygota</taxon>
        <taxon>Neoptera</taxon>
        <taxon>Endopterygota</taxon>
        <taxon>Coleoptera</taxon>
        <taxon>Polyphaga</taxon>
        <taxon>Cucujiformia</taxon>
        <taxon>Chrysomeloidea</taxon>
        <taxon>Chrysomelidae</taxon>
        <taxon>Galerucinae</taxon>
        <taxon>Alticini</taxon>
        <taxon>Psylliodes</taxon>
    </lineage>
</organism>
<evidence type="ECO:0000256" key="1">
    <source>
        <dbReference type="ARBA" id="ARBA00004173"/>
    </source>
</evidence>
<keyword evidence="10" id="KW-1185">Reference proteome</keyword>
<keyword evidence="6" id="KW-0687">Ribonucleoprotein</keyword>
<dbReference type="GO" id="GO:0005762">
    <property type="term" value="C:mitochondrial large ribosomal subunit"/>
    <property type="evidence" value="ECO:0007669"/>
    <property type="project" value="InterPro"/>
</dbReference>